<keyword evidence="2" id="KW-1185">Reference proteome</keyword>
<sequence>MSDTNVNYGTILAAGDFVTGVRQDGGDGHPVVLTGNQPVEGGQPQALLYRGPLFPTASSGYAPLTPKFTGETVTTSTFYGPNTPLFNPGIGQGNVRAVGSYKYAEAPEPKADHGMMYEGPFDGTGTWTNLDVPEEIAGGAVSSTIPHSTMGDLVVGNFDLADKPGSASAFIYDMRSRNFIKLSLGPLTTAYGIWQNGGDGSHAYTIVGGYKGEEGLNLGFVLDYDCASQAISHVTTYSYDGKPGIVTHFEGISGIADGYSLAATTDAGAAYVIIKRSETGGFGKAHWVPVAYPGSTGVSTGNTVIDNKLMGIMTTSAGVQAYLATIG</sequence>
<reference evidence="1 2" key="1">
    <citation type="submission" date="2023-07" db="EMBL/GenBank/DDBJ databases">
        <title>Genomic Encyclopedia of Type Strains, Phase IV (KMG-IV): sequencing the most valuable type-strain genomes for metagenomic binning, comparative biology and taxonomic classification.</title>
        <authorList>
            <person name="Goeker M."/>
        </authorList>
    </citation>
    <scope>NUCLEOTIDE SEQUENCE [LARGE SCALE GENOMIC DNA]</scope>
    <source>
        <strain evidence="1 2">DSM 100301</strain>
    </source>
</reference>
<evidence type="ECO:0000313" key="1">
    <source>
        <dbReference type="EMBL" id="MDQ0458129.1"/>
    </source>
</evidence>
<gene>
    <name evidence="1" type="ORF">QO005_004487</name>
</gene>
<organism evidence="1 2">
    <name type="scientific">Rhizobium paknamense</name>
    <dbReference type="NCBI Taxonomy" id="1206817"/>
    <lineage>
        <taxon>Bacteria</taxon>
        <taxon>Pseudomonadati</taxon>
        <taxon>Pseudomonadota</taxon>
        <taxon>Alphaproteobacteria</taxon>
        <taxon>Hyphomicrobiales</taxon>
        <taxon>Rhizobiaceae</taxon>
        <taxon>Rhizobium/Agrobacterium group</taxon>
        <taxon>Rhizobium</taxon>
    </lineage>
</organism>
<name>A0ABU0IIS3_9HYPH</name>
<proteinExistence type="predicted"/>
<dbReference type="RefSeq" id="WP_307160236.1">
    <property type="nucleotide sequence ID" value="NZ_JAUSWH010000023.1"/>
</dbReference>
<accession>A0ABU0IIS3</accession>
<dbReference type="EMBL" id="JAUSWH010000023">
    <property type="protein sequence ID" value="MDQ0458129.1"/>
    <property type="molecule type" value="Genomic_DNA"/>
</dbReference>
<dbReference type="Proteomes" id="UP001235269">
    <property type="component" value="Unassembled WGS sequence"/>
</dbReference>
<comment type="caution">
    <text evidence="1">The sequence shown here is derived from an EMBL/GenBank/DDBJ whole genome shotgun (WGS) entry which is preliminary data.</text>
</comment>
<protein>
    <submittedName>
        <fullName evidence="1">Uncharacterized protein</fullName>
    </submittedName>
</protein>
<evidence type="ECO:0000313" key="2">
    <source>
        <dbReference type="Proteomes" id="UP001235269"/>
    </source>
</evidence>